<feature type="region of interest" description="Disordered" evidence="5">
    <location>
        <begin position="152"/>
        <end position="179"/>
    </location>
</feature>
<protein>
    <submittedName>
        <fullName evidence="7">Mono/diheme cytochrome c family protein</fullName>
    </submittedName>
</protein>
<organism evidence="7 8">
    <name type="scientific">Alkalispirillum mobile</name>
    <dbReference type="NCBI Taxonomy" id="85925"/>
    <lineage>
        <taxon>Bacteria</taxon>
        <taxon>Pseudomonadati</taxon>
        <taxon>Pseudomonadota</taxon>
        <taxon>Gammaproteobacteria</taxon>
        <taxon>Chromatiales</taxon>
        <taxon>Ectothiorhodospiraceae</taxon>
        <taxon>Alkalispirillum</taxon>
    </lineage>
</organism>
<name>A0A498CD51_9GAMM</name>
<dbReference type="Pfam" id="PF13442">
    <property type="entry name" value="Cytochrome_CBB3"/>
    <property type="match status" value="1"/>
</dbReference>
<dbReference type="PROSITE" id="PS51257">
    <property type="entry name" value="PROKAR_LIPOPROTEIN"/>
    <property type="match status" value="1"/>
</dbReference>
<keyword evidence="3 4" id="KW-0408">Iron</keyword>
<evidence type="ECO:0000256" key="5">
    <source>
        <dbReference type="SAM" id="MobiDB-lite"/>
    </source>
</evidence>
<evidence type="ECO:0000313" key="8">
    <source>
        <dbReference type="Proteomes" id="UP000275461"/>
    </source>
</evidence>
<gene>
    <name evidence="7" type="ORF">DFR31_0254</name>
</gene>
<dbReference type="Proteomes" id="UP000275461">
    <property type="component" value="Unassembled WGS sequence"/>
</dbReference>
<dbReference type="InterPro" id="IPR036909">
    <property type="entry name" value="Cyt_c-like_dom_sf"/>
</dbReference>
<evidence type="ECO:0000256" key="1">
    <source>
        <dbReference type="ARBA" id="ARBA00022617"/>
    </source>
</evidence>
<evidence type="ECO:0000256" key="4">
    <source>
        <dbReference type="PROSITE-ProRule" id="PRU00433"/>
    </source>
</evidence>
<sequence>MVRLQGPFRAAGGLMLAAAVVVGCAEQGQDAERWYTDEQVVRGEALFQQYCAQCHGVGGEGAEDWRQRDAQGRTGPPPLNGTGHAWHHARAELRHFILYGLGPGMPPWRAVLDEEEADAIIAYFQDWWPEDIYQAWLAYDARFRERGVNLGDEPIQDAHGTLPEPGSSAADDEHGHGDD</sequence>
<feature type="domain" description="Cytochrome c" evidence="6">
    <location>
        <begin position="38"/>
        <end position="128"/>
    </location>
</feature>
<dbReference type="RefSeq" id="WP_121440851.1">
    <property type="nucleotide sequence ID" value="NZ_RCDA01000001.1"/>
</dbReference>
<dbReference type="OrthoDB" id="9811281at2"/>
<keyword evidence="1 4" id="KW-0349">Heme</keyword>
<dbReference type="GO" id="GO:0020037">
    <property type="term" value="F:heme binding"/>
    <property type="evidence" value="ECO:0007669"/>
    <property type="project" value="InterPro"/>
</dbReference>
<proteinExistence type="predicted"/>
<accession>A0A498CD51</accession>
<evidence type="ECO:0000313" key="7">
    <source>
        <dbReference type="EMBL" id="RLK50358.1"/>
    </source>
</evidence>
<dbReference type="AlphaFoldDB" id="A0A498CD51"/>
<evidence type="ECO:0000256" key="3">
    <source>
        <dbReference type="ARBA" id="ARBA00023004"/>
    </source>
</evidence>
<dbReference type="GO" id="GO:0046872">
    <property type="term" value="F:metal ion binding"/>
    <property type="evidence" value="ECO:0007669"/>
    <property type="project" value="UniProtKB-KW"/>
</dbReference>
<dbReference type="GO" id="GO:0009055">
    <property type="term" value="F:electron transfer activity"/>
    <property type="evidence" value="ECO:0007669"/>
    <property type="project" value="InterPro"/>
</dbReference>
<evidence type="ECO:0000256" key="2">
    <source>
        <dbReference type="ARBA" id="ARBA00022723"/>
    </source>
</evidence>
<evidence type="ECO:0000259" key="6">
    <source>
        <dbReference type="PROSITE" id="PS51007"/>
    </source>
</evidence>
<dbReference type="SUPFAM" id="SSF46626">
    <property type="entry name" value="Cytochrome c"/>
    <property type="match status" value="1"/>
</dbReference>
<keyword evidence="2 4" id="KW-0479">Metal-binding</keyword>
<comment type="caution">
    <text evidence="7">The sequence shown here is derived from an EMBL/GenBank/DDBJ whole genome shotgun (WGS) entry which is preliminary data.</text>
</comment>
<keyword evidence="8" id="KW-1185">Reference proteome</keyword>
<dbReference type="PROSITE" id="PS51007">
    <property type="entry name" value="CYTC"/>
    <property type="match status" value="1"/>
</dbReference>
<dbReference type="InterPro" id="IPR009056">
    <property type="entry name" value="Cyt_c-like_dom"/>
</dbReference>
<reference evidence="7 8" key="1">
    <citation type="submission" date="2018-10" db="EMBL/GenBank/DDBJ databases">
        <title>Genomic Encyclopedia of Type Strains, Phase IV (KMG-IV): sequencing the most valuable type-strain genomes for metagenomic binning, comparative biology and taxonomic classification.</title>
        <authorList>
            <person name="Goeker M."/>
        </authorList>
    </citation>
    <scope>NUCLEOTIDE SEQUENCE [LARGE SCALE GENOMIC DNA]</scope>
    <source>
        <strain evidence="7 8">DSM 12769</strain>
    </source>
</reference>
<dbReference type="Gene3D" id="1.10.760.10">
    <property type="entry name" value="Cytochrome c-like domain"/>
    <property type="match status" value="1"/>
</dbReference>
<dbReference type="EMBL" id="RCDA01000001">
    <property type="protein sequence ID" value="RLK50358.1"/>
    <property type="molecule type" value="Genomic_DNA"/>
</dbReference>